<feature type="transmembrane region" description="Helical" evidence="23">
    <location>
        <begin position="45"/>
        <end position="62"/>
    </location>
</feature>
<dbReference type="AlphaFoldDB" id="A0ABD2WJV4"/>
<keyword evidence="5 23" id="KW-0812">Transmembrane</keyword>
<comment type="catalytic activity">
    <reaction evidence="15">
        <text>N(4)-(alpha-D-Man-(1-&gt;2)-alpha-D-Man-(1-&gt;2)-alpha-D-Man-(1-&gt;3)-[alpha-D-Man-(1-&gt;3)-[alpha-D-Man-(1-&gt;2)-alpha-D-Man-(1-&gt;6)]-alpha-D-Man-(1-&gt;6)]-beta-D-Man-(1-&gt;4)-beta-D-GlcNAc-(1-&gt;4)-beta-D-GlcNAc)-L-asparaginyl-[protein] (N-glucan mannose isomer 8A1,2,3B1,3) + 3 H2O = N(4)-(alpha-D-Man-(1-&gt;3)-[alpha-D-Man-(1-&gt;3)-[alpha-D-Man-(1-&gt;6)]-alpha-D-Man-(1-&gt;6)]-beta-D-Man-(1-&gt;4)-beta-D-GlcNAc-(1-&gt;4)-beta-D-GlcNAc)-L-asparaginyl-[protein] (N-glucan mannose isomer 5A1,2) + 3 beta-D-mannose</text>
        <dbReference type="Rhea" id="RHEA:56028"/>
        <dbReference type="Rhea" id="RHEA-COMP:14358"/>
        <dbReference type="Rhea" id="RHEA-COMP:14367"/>
        <dbReference type="ChEBI" id="CHEBI:15377"/>
        <dbReference type="ChEBI" id="CHEBI:28563"/>
        <dbReference type="ChEBI" id="CHEBI:59087"/>
        <dbReference type="ChEBI" id="CHEBI:60628"/>
        <dbReference type="EC" id="3.2.1.113"/>
    </reaction>
</comment>
<keyword evidence="12 23" id="KW-0472">Membrane</keyword>
<dbReference type="GO" id="GO:0004571">
    <property type="term" value="F:mannosyl-oligosaccharide 1,2-alpha-mannosidase activity"/>
    <property type="evidence" value="ECO:0007669"/>
    <property type="project" value="UniProtKB-EC"/>
</dbReference>
<organism evidence="24 25">
    <name type="scientific">Trichogramma kaykai</name>
    <dbReference type="NCBI Taxonomy" id="54128"/>
    <lineage>
        <taxon>Eukaryota</taxon>
        <taxon>Metazoa</taxon>
        <taxon>Ecdysozoa</taxon>
        <taxon>Arthropoda</taxon>
        <taxon>Hexapoda</taxon>
        <taxon>Insecta</taxon>
        <taxon>Pterygota</taxon>
        <taxon>Neoptera</taxon>
        <taxon>Endopterygota</taxon>
        <taxon>Hymenoptera</taxon>
        <taxon>Apocrita</taxon>
        <taxon>Proctotrupomorpha</taxon>
        <taxon>Chalcidoidea</taxon>
        <taxon>Trichogrammatidae</taxon>
        <taxon>Trichogramma</taxon>
    </lineage>
</organism>
<accession>A0ABD2WJV4</accession>
<evidence type="ECO:0000256" key="21">
    <source>
        <dbReference type="RuleBase" id="RU361193"/>
    </source>
</evidence>
<feature type="active site" evidence="18">
    <location>
        <position position="407"/>
    </location>
</feature>
<dbReference type="Pfam" id="PF01532">
    <property type="entry name" value="Glyco_hydro_47"/>
    <property type="match status" value="1"/>
</dbReference>
<feature type="region of interest" description="Disordered" evidence="22">
    <location>
        <begin position="167"/>
        <end position="190"/>
    </location>
</feature>
<dbReference type="EC" id="3.2.1.-" evidence="21"/>
<evidence type="ECO:0000256" key="22">
    <source>
        <dbReference type="SAM" id="MobiDB-lite"/>
    </source>
</evidence>
<evidence type="ECO:0000256" key="8">
    <source>
        <dbReference type="ARBA" id="ARBA00022824"/>
    </source>
</evidence>
<comment type="cofactor">
    <cofactor evidence="1 19">
        <name>Ca(2+)</name>
        <dbReference type="ChEBI" id="CHEBI:29108"/>
    </cofactor>
</comment>
<keyword evidence="13 20" id="KW-1015">Disulfide bond</keyword>
<evidence type="ECO:0000256" key="19">
    <source>
        <dbReference type="PIRSR" id="PIRSR601382-2"/>
    </source>
</evidence>
<evidence type="ECO:0000256" key="14">
    <source>
        <dbReference type="ARBA" id="ARBA00023295"/>
    </source>
</evidence>
<proteinExistence type="inferred from homology"/>
<dbReference type="GO" id="GO:0010498">
    <property type="term" value="P:proteasomal protein catabolic process"/>
    <property type="evidence" value="ECO:0007669"/>
    <property type="project" value="UniProtKB-ARBA"/>
</dbReference>
<dbReference type="PANTHER" id="PTHR11742:SF55">
    <property type="entry name" value="ENDOPLASMIC RETICULUM MANNOSYL-OLIGOSACCHARIDE 1,2-ALPHA-MANNOSIDASE"/>
    <property type="match status" value="1"/>
</dbReference>
<dbReference type="InterPro" id="IPR036026">
    <property type="entry name" value="Seven-hairpin_glycosidases"/>
</dbReference>
<evidence type="ECO:0000256" key="1">
    <source>
        <dbReference type="ARBA" id="ARBA00001913"/>
    </source>
</evidence>
<evidence type="ECO:0000256" key="6">
    <source>
        <dbReference type="ARBA" id="ARBA00022723"/>
    </source>
</evidence>
<dbReference type="GO" id="GO:0046872">
    <property type="term" value="F:metal ion binding"/>
    <property type="evidence" value="ECO:0007669"/>
    <property type="project" value="UniProtKB-KW"/>
</dbReference>
<keyword evidence="10" id="KW-0735">Signal-anchor</keyword>
<evidence type="ECO:0000256" key="23">
    <source>
        <dbReference type="SAM" id="Phobius"/>
    </source>
</evidence>
<feature type="disulfide bond" evidence="20">
    <location>
        <begin position="473"/>
        <end position="502"/>
    </location>
</feature>
<comment type="similarity">
    <text evidence="4 21">Belongs to the glycosyl hydrolase 47 family.</text>
</comment>
<evidence type="ECO:0000256" key="13">
    <source>
        <dbReference type="ARBA" id="ARBA00023157"/>
    </source>
</evidence>
<protein>
    <recommendedName>
        <fullName evidence="21">alpha-1,2-Mannosidase</fullName>
        <ecNumber evidence="21">3.2.1.-</ecNumber>
    </recommendedName>
</protein>
<feature type="active site" description="Proton donor" evidence="18">
    <location>
        <position position="275"/>
    </location>
</feature>
<keyword evidence="14 21" id="KW-0326">Glycosidase</keyword>
<sequence length="645" mass="74580">MYPAARTEYISLDLGLGPPAFISSKPTSRSLWRQWNQLSRFQRNILYFSVITFIILIVYLMPGKSQTHAGIDEIDYDSAKNDAQQPKGADELLENIKQIEQEKQLEDTQALIKSIRERLIQKHEEVDKAEKYEEKNEIAENNEKSKNADNQQQVEVIEGPEFQPEANQIDGNQIHEPPKHKIEPLKFDGPQNDRQRAVVEAFKHSWAGYKKFAWGKDNVKPISKGFHEWFGLGLSIVDALDTMYMMGLNEEFDEARNWVKDSLNFKQNRDVNLFEVTIRVLGGLLSAYHLSGDTMFLNKAIDLGDRMLPAFNTPSGVPYSDVNLGARSAHPPKWGPDSSTSEITSIQLEFRDLSRSSGMSRFEDSASKVSEHVHRLEKYDGLVPIFINANTGMFREYAVITMGARGDSYYEYLLKQWIQTGKRLTYLKDDYLQGIAGTEKHLIKKTAVNKYWFTAELLGMTRDLKPKMDHLTCYLSGTLALGVHNGLPKDHLTLADELLKTCYQTYLIHPTGLAAELTYFNMQKTDDANHRDMYVRTNDAHNLLRPEFIESLYYMYYFTGNKTYQDWGWRIFQSFENYTKVEYGYTSISNVKNIHNTRPRDLTESFWFAETLKYLYLLFDDSRQLISLDKWVFNSEGHPLPIYES</sequence>
<evidence type="ECO:0000256" key="17">
    <source>
        <dbReference type="ARBA" id="ARBA00053655"/>
    </source>
</evidence>
<dbReference type="GO" id="GO:0005789">
    <property type="term" value="C:endoplasmic reticulum membrane"/>
    <property type="evidence" value="ECO:0007669"/>
    <property type="project" value="UniProtKB-SubCell"/>
</dbReference>
<evidence type="ECO:0000256" key="3">
    <source>
        <dbReference type="ARBA" id="ARBA00004922"/>
    </source>
</evidence>
<dbReference type="FunFam" id="1.50.10.10:FF:000010">
    <property type="entry name" value="alpha-1,2-Mannosidase"/>
    <property type="match status" value="1"/>
</dbReference>
<dbReference type="SUPFAM" id="SSF48225">
    <property type="entry name" value="Seven-hairpin glycosidases"/>
    <property type="match status" value="1"/>
</dbReference>
<evidence type="ECO:0000256" key="11">
    <source>
        <dbReference type="ARBA" id="ARBA00022989"/>
    </source>
</evidence>
<keyword evidence="25" id="KW-1185">Reference proteome</keyword>
<dbReference type="Gene3D" id="1.50.10.10">
    <property type="match status" value="1"/>
</dbReference>
<feature type="active site" description="Proton donor" evidence="18">
    <location>
        <position position="516"/>
    </location>
</feature>
<keyword evidence="9 19" id="KW-0106">Calcium</keyword>
<feature type="active site" evidence="18">
    <location>
        <position position="547"/>
    </location>
</feature>
<gene>
    <name evidence="24" type="ORF">TKK_012215</name>
</gene>
<keyword evidence="8" id="KW-0256">Endoplasmic reticulum</keyword>
<dbReference type="PANTHER" id="PTHR11742">
    <property type="entry name" value="MANNOSYL-OLIGOSACCHARIDE ALPHA-1,2-MANNOSIDASE-RELATED"/>
    <property type="match status" value="1"/>
</dbReference>
<dbReference type="GO" id="GO:0034976">
    <property type="term" value="P:response to endoplasmic reticulum stress"/>
    <property type="evidence" value="ECO:0007669"/>
    <property type="project" value="UniProtKB-ARBA"/>
</dbReference>
<evidence type="ECO:0000256" key="15">
    <source>
        <dbReference type="ARBA" id="ARBA00047669"/>
    </source>
</evidence>
<evidence type="ECO:0000313" key="24">
    <source>
        <dbReference type="EMBL" id="KAL3393340.1"/>
    </source>
</evidence>
<evidence type="ECO:0000256" key="10">
    <source>
        <dbReference type="ARBA" id="ARBA00022968"/>
    </source>
</evidence>
<comment type="subcellular location">
    <subcellularLocation>
        <location evidence="2">Endoplasmic reticulum membrane</location>
        <topology evidence="2">Single-pass type II membrane protein</topology>
    </subcellularLocation>
</comment>
<evidence type="ECO:0000256" key="4">
    <source>
        <dbReference type="ARBA" id="ARBA00007658"/>
    </source>
</evidence>
<dbReference type="Proteomes" id="UP001627154">
    <property type="component" value="Unassembled WGS sequence"/>
</dbReference>
<comment type="pathway">
    <text evidence="3">Protein modification; protein glycosylation.</text>
</comment>
<comment type="function">
    <text evidence="17">Involved in glycoprotein quality control targeting of misfolded glycoproteins for degradation. It primarily trims a single alpha-1,2-linked mannose residue from Man(9)GlcNAc(2) to produce Man(8)GlcNAc(2), but at high enzyme concentrations, as found in the ER quality control compartment (ERQC), it further trims the carbohydrates to Man(5-6)GlcNAc(2).</text>
</comment>
<evidence type="ECO:0000313" key="25">
    <source>
        <dbReference type="Proteomes" id="UP001627154"/>
    </source>
</evidence>
<evidence type="ECO:0000256" key="16">
    <source>
        <dbReference type="ARBA" id="ARBA00048605"/>
    </source>
</evidence>
<name>A0ABD2WJV4_9HYME</name>
<evidence type="ECO:0000256" key="2">
    <source>
        <dbReference type="ARBA" id="ARBA00004648"/>
    </source>
</evidence>
<keyword evidence="11 23" id="KW-1133">Transmembrane helix</keyword>
<evidence type="ECO:0000256" key="12">
    <source>
        <dbReference type="ARBA" id="ARBA00023136"/>
    </source>
</evidence>
<evidence type="ECO:0000256" key="7">
    <source>
        <dbReference type="ARBA" id="ARBA00022801"/>
    </source>
</evidence>
<feature type="compositionally biased region" description="Basic and acidic residues" evidence="22">
    <location>
        <begin position="130"/>
        <end position="147"/>
    </location>
</feature>
<keyword evidence="6 19" id="KW-0479">Metal-binding</keyword>
<dbReference type="InterPro" id="IPR012341">
    <property type="entry name" value="6hp_glycosidase-like_sf"/>
</dbReference>
<reference evidence="24 25" key="1">
    <citation type="journal article" date="2024" name="bioRxiv">
        <title>A reference genome for Trichogramma kaykai: A tiny desert-dwelling parasitoid wasp with competing sex-ratio distorters.</title>
        <authorList>
            <person name="Culotta J."/>
            <person name="Lindsey A.R."/>
        </authorList>
    </citation>
    <scope>NUCLEOTIDE SEQUENCE [LARGE SCALE GENOMIC DNA]</scope>
    <source>
        <strain evidence="24 25">KSX58</strain>
    </source>
</reference>
<feature type="region of interest" description="Disordered" evidence="22">
    <location>
        <begin position="130"/>
        <end position="150"/>
    </location>
</feature>
<evidence type="ECO:0000256" key="9">
    <source>
        <dbReference type="ARBA" id="ARBA00022837"/>
    </source>
</evidence>
<comment type="catalytic activity">
    <reaction evidence="16">
        <text>N(4)-(alpha-D-Man-(1-&gt;2)-alpha-D-Man-(1-&gt;2)-alpha-D-Man-(1-&gt;3)-[alpha-D-Man-(1-&gt;2)-alpha-D-Man-(1-&gt;3)-[alpha-D-Man-(1-&gt;2)-alpha-D-Man-(1-&gt;6)]-alpha-D-Man-(1-&gt;6)]-beta-D-Man-(1-&gt;4)-beta-D-GlcNAc-(1-&gt;4)-beta-D-GlcNAc)-L-asparaginyl-[protein] (N-glucan mannose isomer 9A1,2,3B1,2,3) + 4 H2O = N(4)-(alpha-D-Man-(1-&gt;3)-[alpha-D-Man-(1-&gt;3)-[alpha-D-Man-(1-&gt;6)]-alpha-D-Man-(1-&gt;6)]-beta-D-Man-(1-&gt;4)-beta-D-GlcNAc-(1-&gt;4)-beta-D-GlcNAc)-L-asparaginyl-[protein] (N-glucan mannose isomer 5A1,2) + 4 beta-D-mannose</text>
        <dbReference type="Rhea" id="RHEA:56008"/>
        <dbReference type="Rhea" id="RHEA-COMP:14356"/>
        <dbReference type="Rhea" id="RHEA-COMP:14367"/>
        <dbReference type="ChEBI" id="CHEBI:15377"/>
        <dbReference type="ChEBI" id="CHEBI:28563"/>
        <dbReference type="ChEBI" id="CHEBI:59087"/>
        <dbReference type="ChEBI" id="CHEBI:139493"/>
        <dbReference type="EC" id="3.2.1.113"/>
    </reaction>
</comment>
<feature type="binding site" evidence="19">
    <location>
        <position position="635"/>
    </location>
    <ligand>
        <name>Ca(2+)</name>
        <dbReference type="ChEBI" id="CHEBI:29108"/>
    </ligand>
</feature>
<evidence type="ECO:0000256" key="20">
    <source>
        <dbReference type="PIRSR" id="PIRSR601382-3"/>
    </source>
</evidence>
<dbReference type="InterPro" id="IPR050749">
    <property type="entry name" value="Glycosyl_Hydrolase_47"/>
</dbReference>
<evidence type="ECO:0000256" key="18">
    <source>
        <dbReference type="PIRSR" id="PIRSR601382-1"/>
    </source>
</evidence>
<dbReference type="InterPro" id="IPR001382">
    <property type="entry name" value="Glyco_hydro_47"/>
</dbReference>
<dbReference type="PRINTS" id="PR00747">
    <property type="entry name" value="GLYHDRLASE47"/>
</dbReference>
<dbReference type="EMBL" id="JBJJXI010000098">
    <property type="protein sequence ID" value="KAL3393340.1"/>
    <property type="molecule type" value="Genomic_DNA"/>
</dbReference>
<comment type="caution">
    <text evidence="24">The sequence shown here is derived from an EMBL/GenBank/DDBJ whole genome shotgun (WGS) entry which is preliminary data.</text>
</comment>
<evidence type="ECO:0000256" key="5">
    <source>
        <dbReference type="ARBA" id="ARBA00022692"/>
    </source>
</evidence>
<keyword evidence="7 21" id="KW-0378">Hydrolase</keyword>
<feature type="compositionally biased region" description="Basic and acidic residues" evidence="22">
    <location>
        <begin position="176"/>
        <end position="190"/>
    </location>
</feature>